<dbReference type="InterPro" id="IPR056179">
    <property type="entry name" value="DHQS_C"/>
</dbReference>
<comment type="catalytic activity">
    <reaction evidence="1 17">
        <text>7-phospho-2-dehydro-3-deoxy-D-arabino-heptonate = 3-dehydroquinate + phosphate</text>
        <dbReference type="Rhea" id="RHEA:21968"/>
        <dbReference type="ChEBI" id="CHEBI:32364"/>
        <dbReference type="ChEBI" id="CHEBI:43474"/>
        <dbReference type="ChEBI" id="CHEBI:58394"/>
        <dbReference type="EC" id="4.2.3.4"/>
    </reaction>
</comment>
<accession>A0A0R1FBZ3</accession>
<dbReference type="EC" id="4.2.3.4" evidence="6 17"/>
<comment type="cofactor">
    <cofactor evidence="2 17">
        <name>NAD(+)</name>
        <dbReference type="ChEBI" id="CHEBI:57540"/>
    </cofactor>
</comment>
<evidence type="ECO:0000256" key="5">
    <source>
        <dbReference type="ARBA" id="ARBA00005412"/>
    </source>
</evidence>
<reference evidence="20 21" key="1">
    <citation type="journal article" date="2015" name="Genome Announc.">
        <title>Expanding the biotechnology potential of lactobacilli through comparative genomics of 213 strains and associated genera.</title>
        <authorList>
            <person name="Sun Z."/>
            <person name="Harris H.M."/>
            <person name="McCann A."/>
            <person name="Guo C."/>
            <person name="Argimon S."/>
            <person name="Zhang W."/>
            <person name="Yang X."/>
            <person name="Jeffery I.B."/>
            <person name="Cooney J.C."/>
            <person name="Kagawa T.F."/>
            <person name="Liu W."/>
            <person name="Song Y."/>
            <person name="Salvetti E."/>
            <person name="Wrobel A."/>
            <person name="Rasinkangas P."/>
            <person name="Parkhill J."/>
            <person name="Rea M.C."/>
            <person name="O'Sullivan O."/>
            <person name="Ritari J."/>
            <person name="Douillard F.P."/>
            <person name="Paul Ross R."/>
            <person name="Yang R."/>
            <person name="Briner A.E."/>
            <person name="Felis G.E."/>
            <person name="de Vos W.M."/>
            <person name="Barrangou R."/>
            <person name="Klaenhammer T.R."/>
            <person name="Caufield P.W."/>
            <person name="Cui Y."/>
            <person name="Zhang H."/>
            <person name="O'Toole P.W."/>
        </authorList>
    </citation>
    <scope>NUCLEOTIDE SEQUENCE [LARGE SCALE GENOMIC DNA]</scope>
    <source>
        <strain evidence="20 21">DSM 20001</strain>
    </source>
</reference>
<dbReference type="PANTHER" id="PTHR43622:SF7">
    <property type="entry name" value="3-DEHYDROQUINATE SYNTHASE, CHLOROPLASTIC"/>
    <property type="match status" value="1"/>
</dbReference>
<comment type="function">
    <text evidence="17">Catalyzes the conversion of 3-deoxy-D-arabino-heptulosonate 7-phosphate (DAHP) to dehydroquinate (DHQ).</text>
</comment>
<keyword evidence="9 17" id="KW-0028">Amino-acid biosynthesis</keyword>
<organism evidence="20 21">
    <name type="scientific">Loigolactobacillus coryniformis subsp. coryniformis KCTC 3167 = DSM 20001</name>
    <dbReference type="NCBI Taxonomy" id="913848"/>
    <lineage>
        <taxon>Bacteria</taxon>
        <taxon>Bacillati</taxon>
        <taxon>Bacillota</taxon>
        <taxon>Bacilli</taxon>
        <taxon>Lactobacillales</taxon>
        <taxon>Lactobacillaceae</taxon>
        <taxon>Loigolactobacillus</taxon>
    </lineage>
</organism>
<comment type="caution">
    <text evidence="17">Lacks conserved residue(s) required for the propagation of feature annotation.</text>
</comment>
<comment type="cofactor">
    <cofactor evidence="17">
        <name>Co(2+)</name>
        <dbReference type="ChEBI" id="CHEBI:48828"/>
    </cofactor>
    <cofactor evidence="17">
        <name>Zn(2+)</name>
        <dbReference type="ChEBI" id="CHEBI:29105"/>
    </cofactor>
    <text evidence="17">Binds 1 divalent metal cation per subunit. Can use either Co(2+) or Zn(2+).</text>
</comment>
<comment type="pathway">
    <text evidence="4 17">Metabolic intermediate biosynthesis; chorismate biosynthesis; chorismate from D-erythrose 4-phosphate and phosphoenolpyruvate: step 2/7.</text>
</comment>
<evidence type="ECO:0000256" key="17">
    <source>
        <dbReference type="HAMAP-Rule" id="MF_00110"/>
    </source>
</evidence>
<comment type="caution">
    <text evidence="20">The sequence shown here is derived from an EMBL/GenBank/DDBJ whole genome shotgun (WGS) entry which is preliminary data.</text>
</comment>
<proteinExistence type="inferred from homology"/>
<evidence type="ECO:0000256" key="2">
    <source>
        <dbReference type="ARBA" id="ARBA00001911"/>
    </source>
</evidence>
<dbReference type="FunFam" id="3.40.50.1970:FF:000001">
    <property type="entry name" value="3-dehydroquinate synthase"/>
    <property type="match status" value="1"/>
</dbReference>
<evidence type="ECO:0000259" key="18">
    <source>
        <dbReference type="Pfam" id="PF01761"/>
    </source>
</evidence>
<keyword evidence="11 17" id="KW-0547">Nucleotide-binding</keyword>
<dbReference type="InterPro" id="IPR030963">
    <property type="entry name" value="DHQ_synth_fam"/>
</dbReference>
<keyword evidence="14 17" id="KW-0057">Aromatic amino acid biosynthesis</keyword>
<dbReference type="GeneID" id="65916813"/>
<dbReference type="Pfam" id="PF24621">
    <property type="entry name" value="DHQS_C"/>
    <property type="match status" value="1"/>
</dbReference>
<dbReference type="GO" id="GO:0008652">
    <property type="term" value="P:amino acid biosynthetic process"/>
    <property type="evidence" value="ECO:0007669"/>
    <property type="project" value="UniProtKB-KW"/>
</dbReference>
<dbReference type="UniPathway" id="UPA00053">
    <property type="reaction ID" value="UER00085"/>
</dbReference>
<feature type="domain" description="3-dehydroquinate synthase C-terminal" evidence="19">
    <location>
        <begin position="184"/>
        <end position="324"/>
    </location>
</feature>
<evidence type="ECO:0000256" key="1">
    <source>
        <dbReference type="ARBA" id="ARBA00001393"/>
    </source>
</evidence>
<dbReference type="CDD" id="cd08195">
    <property type="entry name" value="DHQS"/>
    <property type="match status" value="1"/>
</dbReference>
<comment type="similarity">
    <text evidence="5 17">Belongs to the sugar phosphate cyclases superfamily. Dehydroquinate synthase family.</text>
</comment>
<protein>
    <recommendedName>
        <fullName evidence="7 17">3-dehydroquinate synthase</fullName>
        <shortName evidence="17">DHQS</shortName>
        <ecNumber evidence="6 17">4.2.3.4</ecNumber>
    </recommendedName>
</protein>
<dbReference type="eggNOG" id="COG0337">
    <property type="taxonomic scope" value="Bacteria"/>
</dbReference>
<dbReference type="HAMAP" id="MF_00110">
    <property type="entry name" value="DHQ_synthase"/>
    <property type="match status" value="1"/>
</dbReference>
<feature type="binding site" evidence="17">
    <location>
        <position position="145"/>
    </location>
    <ligand>
        <name>NAD(+)</name>
        <dbReference type="ChEBI" id="CHEBI:57540"/>
    </ligand>
</feature>
<dbReference type="GO" id="GO:0005737">
    <property type="term" value="C:cytoplasm"/>
    <property type="evidence" value="ECO:0007669"/>
    <property type="project" value="UniProtKB-SubCell"/>
</dbReference>
<feature type="binding site" evidence="17">
    <location>
        <position position="154"/>
    </location>
    <ligand>
        <name>NAD(+)</name>
        <dbReference type="ChEBI" id="CHEBI:57540"/>
    </ligand>
</feature>
<dbReference type="GO" id="GO:0009073">
    <property type="term" value="P:aromatic amino acid family biosynthetic process"/>
    <property type="evidence" value="ECO:0007669"/>
    <property type="project" value="UniProtKB-KW"/>
</dbReference>
<evidence type="ECO:0000256" key="16">
    <source>
        <dbReference type="ARBA" id="ARBA00023285"/>
    </source>
</evidence>
<dbReference type="InterPro" id="IPR050071">
    <property type="entry name" value="Dehydroquinate_synthase"/>
</dbReference>
<gene>
    <name evidence="17" type="primary">aroB</name>
    <name evidence="20" type="ORF">FD22_GL000773</name>
</gene>
<dbReference type="Pfam" id="PF01761">
    <property type="entry name" value="DHQ_synthase"/>
    <property type="match status" value="1"/>
</dbReference>
<evidence type="ECO:0000259" key="19">
    <source>
        <dbReference type="Pfam" id="PF24621"/>
    </source>
</evidence>
<dbReference type="GO" id="GO:0009423">
    <property type="term" value="P:chorismate biosynthetic process"/>
    <property type="evidence" value="ECO:0007669"/>
    <property type="project" value="UniProtKB-UniRule"/>
</dbReference>
<evidence type="ECO:0000256" key="12">
    <source>
        <dbReference type="ARBA" id="ARBA00022833"/>
    </source>
</evidence>
<name>A0A0R1FBZ3_9LACO</name>
<dbReference type="Proteomes" id="UP000051181">
    <property type="component" value="Unassembled WGS sequence"/>
</dbReference>
<dbReference type="InterPro" id="IPR016037">
    <property type="entry name" value="DHQ_synth_AroB"/>
</dbReference>
<feature type="binding site" evidence="17">
    <location>
        <position position="264"/>
    </location>
    <ligand>
        <name>Zn(2+)</name>
        <dbReference type="ChEBI" id="CHEBI:29105"/>
    </ligand>
</feature>
<sequence length="362" mass="38465">MLQKIEVKLPQKEYPIYIENGLLTQIGTLVREHWTKVQQVALISDSNVAPLYAEKVRIQLTNAGFQVYLYTVTAGEAAKSLGVASSLYDELLGDGFTRSAGVIALGGGVVGDLAGFVASTFMRGLAFIQIPTSLLAQVDSSVGGKTAVDLPAGKNLVGTFYQPDAVLIDPATLTTLSQRYLVEGYAEVVKMAAIASPDFWQLVTQVQSVAAILDLAEALIQASVTFKAKIVMADEKEGGLRQILNFGHTFGHAIEAGANGALAHGEAISIGMVALTQCFEHAGLTPAGMTAKLQQQLAAVGLPLTSKLIGQADFYARIAKDKKNRGGRVNLIYLKAIGEPAIYPMALAELPQFVEENLLAVM</sequence>
<dbReference type="NCBIfam" id="TIGR01357">
    <property type="entry name" value="aroB"/>
    <property type="match status" value="1"/>
</dbReference>
<dbReference type="PANTHER" id="PTHR43622">
    <property type="entry name" value="3-DEHYDROQUINATE SYNTHASE"/>
    <property type="match status" value="1"/>
</dbReference>
<dbReference type="GO" id="GO:0046872">
    <property type="term" value="F:metal ion binding"/>
    <property type="evidence" value="ECO:0007669"/>
    <property type="project" value="UniProtKB-KW"/>
</dbReference>
<evidence type="ECO:0000256" key="11">
    <source>
        <dbReference type="ARBA" id="ARBA00022741"/>
    </source>
</evidence>
<evidence type="ECO:0000313" key="20">
    <source>
        <dbReference type="EMBL" id="KRK19212.1"/>
    </source>
</evidence>
<feature type="binding site" evidence="17">
    <location>
        <begin position="108"/>
        <end position="112"/>
    </location>
    <ligand>
        <name>NAD(+)</name>
        <dbReference type="ChEBI" id="CHEBI:57540"/>
    </ligand>
</feature>
<evidence type="ECO:0000256" key="10">
    <source>
        <dbReference type="ARBA" id="ARBA00022723"/>
    </source>
</evidence>
<dbReference type="PATRIC" id="fig|913848.6.peg.802"/>
<keyword evidence="15 17" id="KW-0456">Lyase</keyword>
<evidence type="ECO:0000256" key="4">
    <source>
        <dbReference type="ARBA" id="ARBA00004661"/>
    </source>
</evidence>
<dbReference type="AlphaFoldDB" id="A0A0R1FBZ3"/>
<dbReference type="InterPro" id="IPR030960">
    <property type="entry name" value="DHQS/DOIS_N"/>
</dbReference>
<evidence type="ECO:0000256" key="8">
    <source>
        <dbReference type="ARBA" id="ARBA00022490"/>
    </source>
</evidence>
<feature type="domain" description="3-dehydroquinate synthase N-terminal" evidence="18">
    <location>
        <begin position="70"/>
        <end position="181"/>
    </location>
</feature>
<feature type="binding site" evidence="17">
    <location>
        <begin position="172"/>
        <end position="175"/>
    </location>
    <ligand>
        <name>NAD(+)</name>
        <dbReference type="ChEBI" id="CHEBI:57540"/>
    </ligand>
</feature>
<keyword evidence="13 17" id="KW-0520">NAD</keyword>
<dbReference type="SUPFAM" id="SSF56796">
    <property type="entry name" value="Dehydroquinate synthase-like"/>
    <property type="match status" value="1"/>
</dbReference>
<feature type="binding site" evidence="17">
    <location>
        <begin position="132"/>
        <end position="133"/>
    </location>
    <ligand>
        <name>NAD(+)</name>
        <dbReference type="ChEBI" id="CHEBI:57540"/>
    </ligand>
</feature>
<comment type="subcellular location">
    <subcellularLocation>
        <location evidence="3 17">Cytoplasm</location>
    </subcellularLocation>
</comment>
<dbReference type="GO" id="GO:0003856">
    <property type="term" value="F:3-dehydroquinate synthase activity"/>
    <property type="evidence" value="ECO:0007669"/>
    <property type="project" value="UniProtKB-UniRule"/>
</dbReference>
<feature type="binding site" evidence="17">
    <location>
        <position position="187"/>
    </location>
    <ligand>
        <name>Zn(2+)</name>
        <dbReference type="ChEBI" id="CHEBI:29105"/>
    </ligand>
</feature>
<keyword evidence="8 17" id="KW-0963">Cytoplasm</keyword>
<evidence type="ECO:0000256" key="13">
    <source>
        <dbReference type="ARBA" id="ARBA00023027"/>
    </source>
</evidence>
<evidence type="ECO:0000313" key="21">
    <source>
        <dbReference type="Proteomes" id="UP000051181"/>
    </source>
</evidence>
<evidence type="ECO:0000256" key="15">
    <source>
        <dbReference type="ARBA" id="ARBA00023239"/>
    </source>
</evidence>
<evidence type="ECO:0000256" key="6">
    <source>
        <dbReference type="ARBA" id="ARBA00013031"/>
    </source>
</evidence>
<keyword evidence="10 17" id="KW-0479">Metal-binding</keyword>
<dbReference type="Gene3D" id="1.20.1090.10">
    <property type="entry name" value="Dehydroquinate synthase-like - alpha domain"/>
    <property type="match status" value="1"/>
</dbReference>
<keyword evidence="12 17" id="KW-0862">Zinc</keyword>
<evidence type="ECO:0000256" key="7">
    <source>
        <dbReference type="ARBA" id="ARBA00017684"/>
    </source>
</evidence>
<feature type="binding site" evidence="17">
    <location>
        <position position="248"/>
    </location>
    <ligand>
        <name>Zn(2+)</name>
        <dbReference type="ChEBI" id="CHEBI:29105"/>
    </ligand>
</feature>
<dbReference type="GO" id="GO:0000166">
    <property type="term" value="F:nucleotide binding"/>
    <property type="evidence" value="ECO:0007669"/>
    <property type="project" value="UniProtKB-KW"/>
</dbReference>
<evidence type="ECO:0000256" key="14">
    <source>
        <dbReference type="ARBA" id="ARBA00023141"/>
    </source>
</evidence>
<evidence type="ECO:0000256" key="9">
    <source>
        <dbReference type="ARBA" id="ARBA00022605"/>
    </source>
</evidence>
<dbReference type="EMBL" id="AZCN01000002">
    <property type="protein sequence ID" value="KRK19212.1"/>
    <property type="molecule type" value="Genomic_DNA"/>
</dbReference>
<dbReference type="RefSeq" id="WP_010009763.1">
    <property type="nucleotide sequence ID" value="NZ_AZCN01000002.1"/>
</dbReference>
<keyword evidence="16 17" id="KW-0170">Cobalt</keyword>
<dbReference type="PIRSF" id="PIRSF001455">
    <property type="entry name" value="DHQ_synth"/>
    <property type="match status" value="1"/>
</dbReference>
<evidence type="ECO:0000256" key="3">
    <source>
        <dbReference type="ARBA" id="ARBA00004496"/>
    </source>
</evidence>
<dbReference type="Gene3D" id="3.40.50.1970">
    <property type="match status" value="1"/>
</dbReference>